<reference evidence="1" key="1">
    <citation type="submission" date="2021-07" db="EMBL/GenBank/DDBJ databases">
        <title>Zhongshania sp. CAU 1632 isolated from seawater.</title>
        <authorList>
            <person name="Kim W."/>
        </authorList>
    </citation>
    <scope>NUCLEOTIDE SEQUENCE</scope>
    <source>
        <strain evidence="1">CAU 1632</strain>
    </source>
</reference>
<comment type="caution">
    <text evidence="1">The sequence shown here is derived from an EMBL/GenBank/DDBJ whole genome shotgun (WGS) entry which is preliminary data.</text>
</comment>
<accession>A0ABS6VWM2</accession>
<dbReference type="EMBL" id="JAHWDQ010000004">
    <property type="protein sequence ID" value="MBW2942026.1"/>
    <property type="molecule type" value="Genomic_DNA"/>
</dbReference>
<name>A0ABS6VWM2_9GAMM</name>
<evidence type="ECO:0000313" key="2">
    <source>
        <dbReference type="Proteomes" id="UP001166291"/>
    </source>
</evidence>
<evidence type="ECO:0000313" key="1">
    <source>
        <dbReference type="EMBL" id="MBW2942026.1"/>
    </source>
</evidence>
<dbReference type="Proteomes" id="UP001166291">
    <property type="component" value="Unassembled WGS sequence"/>
</dbReference>
<protein>
    <submittedName>
        <fullName evidence="1">Uncharacterized protein</fullName>
    </submittedName>
</protein>
<dbReference type="PROSITE" id="PS51257">
    <property type="entry name" value="PROKAR_LIPOPROTEIN"/>
    <property type="match status" value="1"/>
</dbReference>
<sequence>MKTIIKCSLFVCLGLGLVACNSDSKYDGKGAGANAPISGEQLIASVALQGENGEPVSVNDKNITDSFDPIDVDSL</sequence>
<gene>
    <name evidence="1" type="ORF">KXJ70_14620</name>
</gene>
<proteinExistence type="predicted"/>
<keyword evidence="2" id="KW-1185">Reference proteome</keyword>
<organism evidence="1 2">
    <name type="scientific">Zhongshania aquimaris</name>
    <dbReference type="NCBI Taxonomy" id="2857107"/>
    <lineage>
        <taxon>Bacteria</taxon>
        <taxon>Pseudomonadati</taxon>
        <taxon>Pseudomonadota</taxon>
        <taxon>Gammaproteobacteria</taxon>
        <taxon>Cellvibrionales</taxon>
        <taxon>Spongiibacteraceae</taxon>
        <taxon>Zhongshania</taxon>
    </lineage>
</organism>
<dbReference type="RefSeq" id="WP_219044272.1">
    <property type="nucleotide sequence ID" value="NZ_JAHWDQ010000004.1"/>
</dbReference>